<evidence type="ECO:0000259" key="4">
    <source>
        <dbReference type="PROSITE" id="PS51755"/>
    </source>
</evidence>
<evidence type="ECO:0000313" key="6">
    <source>
        <dbReference type="Proteomes" id="UP001589792"/>
    </source>
</evidence>
<keyword evidence="6" id="KW-1185">Reference proteome</keyword>
<dbReference type="Pfam" id="PF00486">
    <property type="entry name" value="Trans_reg_C"/>
    <property type="match status" value="1"/>
</dbReference>
<dbReference type="Proteomes" id="UP001589792">
    <property type="component" value="Unassembled WGS sequence"/>
</dbReference>
<dbReference type="PROSITE" id="PS51755">
    <property type="entry name" value="OMPR_PHOB"/>
    <property type="match status" value="1"/>
</dbReference>
<comment type="caution">
    <text evidence="5">The sequence shown here is derived from an EMBL/GenBank/DDBJ whole genome shotgun (WGS) entry which is preliminary data.</text>
</comment>
<sequence>MSEKYIINYKVIFIPAENRLTPLEARGSEIILNAPVSRILLLLLQNAGEVVRQEELFKEVWEKHGQFVSANTLYQNVSLLRKGLNHTGLLTDIVRTVPKRGFIFKGEVQIYRDNDKPSQPENNNNQSINTAINNEPIAKEIHNQTIDHTESKVVNKNSADDIFIKKWKGIKLVPLICFSFFLIASVLIWTKKEDKFISTHNKIASINQCAIYVDQGNLRASYEKYILFLEEKKVACDPTKFIYITKKIASNDVLILLCNTEISGDVNCSTLYKMTQEK</sequence>
<dbReference type="Gene3D" id="1.10.10.10">
    <property type="entry name" value="Winged helix-like DNA-binding domain superfamily/Winged helix DNA-binding domain"/>
    <property type="match status" value="1"/>
</dbReference>
<keyword evidence="1 2" id="KW-0238">DNA-binding</keyword>
<feature type="domain" description="OmpR/PhoB-type" evidence="4">
    <location>
        <begin position="2"/>
        <end position="106"/>
    </location>
</feature>
<keyword evidence="3" id="KW-0812">Transmembrane</keyword>
<evidence type="ECO:0000256" key="3">
    <source>
        <dbReference type="SAM" id="Phobius"/>
    </source>
</evidence>
<evidence type="ECO:0000256" key="2">
    <source>
        <dbReference type="PROSITE-ProRule" id="PRU01091"/>
    </source>
</evidence>
<accession>A0ABV6EH50</accession>
<dbReference type="InterPro" id="IPR036388">
    <property type="entry name" value="WH-like_DNA-bd_sf"/>
</dbReference>
<dbReference type="EMBL" id="JBHLXG010000018">
    <property type="protein sequence ID" value="MFC0228310.1"/>
    <property type="molecule type" value="Genomic_DNA"/>
</dbReference>
<protein>
    <submittedName>
        <fullName evidence="5">Transcriptional regulator</fullName>
    </submittedName>
</protein>
<evidence type="ECO:0000256" key="1">
    <source>
        <dbReference type="ARBA" id="ARBA00023125"/>
    </source>
</evidence>
<dbReference type="SUPFAM" id="SSF46894">
    <property type="entry name" value="C-terminal effector domain of the bipartite response regulators"/>
    <property type="match status" value="1"/>
</dbReference>
<gene>
    <name evidence="5" type="ORF">ACFFJ3_17720</name>
</gene>
<dbReference type="RefSeq" id="WP_380677792.1">
    <property type="nucleotide sequence ID" value="NZ_CP173186.1"/>
</dbReference>
<dbReference type="InterPro" id="IPR016032">
    <property type="entry name" value="Sig_transdc_resp-reg_C-effctor"/>
</dbReference>
<proteinExistence type="predicted"/>
<dbReference type="SMART" id="SM00862">
    <property type="entry name" value="Trans_reg_C"/>
    <property type="match status" value="1"/>
</dbReference>
<feature type="DNA-binding region" description="OmpR/PhoB-type" evidence="2">
    <location>
        <begin position="2"/>
        <end position="106"/>
    </location>
</feature>
<keyword evidence="3" id="KW-0472">Membrane</keyword>
<evidence type="ECO:0000313" key="5">
    <source>
        <dbReference type="EMBL" id="MFC0228310.1"/>
    </source>
</evidence>
<reference evidence="5 6" key="1">
    <citation type="submission" date="2024-09" db="EMBL/GenBank/DDBJ databases">
        <authorList>
            <person name="Sun Q."/>
            <person name="Mori K."/>
        </authorList>
    </citation>
    <scope>NUCLEOTIDE SEQUENCE [LARGE SCALE GENOMIC DNA]</scope>
    <source>
        <strain evidence="5 6">CCM 8626</strain>
    </source>
</reference>
<dbReference type="InterPro" id="IPR001867">
    <property type="entry name" value="OmpR/PhoB-type_DNA-bd"/>
</dbReference>
<feature type="transmembrane region" description="Helical" evidence="3">
    <location>
        <begin position="172"/>
        <end position="190"/>
    </location>
</feature>
<organism evidence="5 6">
    <name type="scientific">Serratia aquatilis</name>
    <dbReference type="NCBI Taxonomy" id="1737515"/>
    <lineage>
        <taxon>Bacteria</taxon>
        <taxon>Pseudomonadati</taxon>
        <taxon>Pseudomonadota</taxon>
        <taxon>Gammaproteobacteria</taxon>
        <taxon>Enterobacterales</taxon>
        <taxon>Yersiniaceae</taxon>
        <taxon>Serratia</taxon>
    </lineage>
</organism>
<name>A0ABV6EH50_9GAMM</name>
<dbReference type="CDD" id="cd00383">
    <property type="entry name" value="trans_reg_C"/>
    <property type="match status" value="1"/>
</dbReference>
<keyword evidence="3" id="KW-1133">Transmembrane helix</keyword>